<dbReference type="EMBL" id="MSAE01000019">
    <property type="protein sequence ID" value="PUX14751.1"/>
    <property type="molecule type" value="Genomic_DNA"/>
</dbReference>
<dbReference type="OrthoDB" id="6053681at2"/>
<keyword evidence="5" id="KW-1185">Reference proteome</keyword>
<gene>
    <name evidence="3" type="ORF">AUN14_10315</name>
    <name evidence="2" type="ORF">FZI19_02060</name>
</gene>
<dbReference type="Proteomes" id="UP000469927">
    <property type="component" value="Unassembled WGS sequence"/>
</dbReference>
<keyword evidence="1" id="KW-0812">Transmembrane</keyword>
<protein>
    <submittedName>
        <fullName evidence="3">GlpM family protein</fullName>
    </submittedName>
</protein>
<dbReference type="Pfam" id="PF06942">
    <property type="entry name" value="GlpM"/>
    <property type="match status" value="1"/>
</dbReference>
<dbReference type="EMBL" id="WAGD01000007">
    <property type="protein sequence ID" value="KAB0885672.1"/>
    <property type="molecule type" value="Genomic_DNA"/>
</dbReference>
<comment type="caution">
    <text evidence="3">The sequence shown here is derived from an EMBL/GenBank/DDBJ whole genome shotgun (WGS) entry which is preliminary data.</text>
</comment>
<accession>A0A2T7ATC1</accession>
<reference evidence="2 5" key="2">
    <citation type="submission" date="2019-08" db="EMBL/GenBank/DDBJ databases">
        <title>Prevalence, distribution, and phylogeny of type two toxin-antitoxin genes possessed by Cronobacter species where C. sakazakii homologs follow sequence type lineages.</title>
        <authorList>
            <person name="Finkelstein S."/>
            <person name="Negrete F."/>
            <person name="Jang H."/>
            <person name="Gopinath G.R."/>
            <person name="Tall B.D."/>
        </authorList>
    </citation>
    <scope>NUCLEOTIDE SEQUENCE [LARGE SCALE GENOMIC DNA]</scope>
    <source>
        <strain evidence="2 5">MOD1_GK1257</strain>
    </source>
</reference>
<feature type="transmembrane region" description="Helical" evidence="1">
    <location>
        <begin position="59"/>
        <end position="79"/>
    </location>
</feature>
<name>A0A2T7ATC1_9ENTR</name>
<organism evidence="3 4">
    <name type="scientific">Cronobacter muytjensii</name>
    <dbReference type="NCBI Taxonomy" id="413501"/>
    <lineage>
        <taxon>Bacteria</taxon>
        <taxon>Pseudomonadati</taxon>
        <taxon>Pseudomonadota</taxon>
        <taxon>Gammaproteobacteria</taxon>
        <taxon>Enterobacterales</taxon>
        <taxon>Enterobacteriaceae</taxon>
        <taxon>Cronobacter</taxon>
    </lineage>
</organism>
<dbReference type="AlphaFoldDB" id="A0A2T7ATC1"/>
<dbReference type="Proteomes" id="UP000244378">
    <property type="component" value="Unassembled WGS sequence"/>
</dbReference>
<evidence type="ECO:0000313" key="3">
    <source>
        <dbReference type="EMBL" id="PUX14751.1"/>
    </source>
</evidence>
<evidence type="ECO:0000313" key="5">
    <source>
        <dbReference type="Proteomes" id="UP000469927"/>
    </source>
</evidence>
<keyword evidence="1" id="KW-1133">Transmembrane helix</keyword>
<evidence type="ECO:0000256" key="1">
    <source>
        <dbReference type="SAM" id="Phobius"/>
    </source>
</evidence>
<keyword evidence="1" id="KW-0472">Membrane</keyword>
<evidence type="ECO:0000313" key="4">
    <source>
        <dbReference type="Proteomes" id="UP000244378"/>
    </source>
</evidence>
<feature type="transmembrane region" description="Helical" evidence="1">
    <location>
        <begin position="85"/>
        <end position="107"/>
    </location>
</feature>
<dbReference type="InterPro" id="IPR009707">
    <property type="entry name" value="GlpM/YdgC"/>
</dbReference>
<feature type="transmembrane region" description="Helical" evidence="1">
    <location>
        <begin position="26"/>
        <end position="47"/>
    </location>
</feature>
<sequence length="111" mass="11933">MGLLIKAVPGAAVVVLPDMLSKTKNYYLAGLIPLFPAFALIAHYIVVTGRGVGALRTTVIFGMWSVIPYFVCLASLWVPSGMVKVPLALGGAVACWCLSAWLLIALWSRFH</sequence>
<proteinExistence type="predicted"/>
<reference evidence="3 4" key="1">
    <citation type="submission" date="2016-12" db="EMBL/GenBank/DDBJ databases">
        <title>Analysis of the Molecular Diversity Among Cronobacter Species Isolated from Filth Flies Using a Pan Genomic DNA Microarray.</title>
        <authorList>
            <person name="Pava-Ripoll M."/>
            <person name="Tall B."/>
            <person name="Farber J."/>
            <person name="Fanning S."/>
            <person name="Lehner A."/>
            <person name="Stephan R."/>
            <person name="Pagotto F."/>
            <person name="Iverson C."/>
            <person name="Ziobro G."/>
            <person name="Miller A."/>
            <person name="Pearson R."/>
            <person name="Yan Q."/>
            <person name="Kim M."/>
            <person name="Jeong S."/>
            <person name="Park J."/>
            <person name="Jun S."/>
            <person name="Choi H."/>
            <person name="Chung T."/>
            <person name="Yoo Y."/>
            <person name="Park E."/>
            <person name="Hwang S."/>
            <person name="Lee B."/>
            <person name="Sathyamoorthy V."/>
            <person name="Carter L."/>
            <person name="Mammel M."/>
            <person name="Jackson S."/>
            <person name="Kothary M."/>
            <person name="Patel I."/>
            <person name="Grim C."/>
            <person name="Gopinath G."/>
            <person name="Gangiredla J."/>
            <person name="Chase H."/>
        </authorList>
    </citation>
    <scope>NUCLEOTIDE SEQUENCE [LARGE SCALE GENOMIC DNA]</scope>
    <source>
        <strain evidence="3 4">MOD1-Md1s</strain>
    </source>
</reference>
<dbReference type="RefSeq" id="WP_075193163.1">
    <property type="nucleotide sequence ID" value="NZ_JADKNN010000017.1"/>
</dbReference>
<evidence type="ECO:0000313" key="2">
    <source>
        <dbReference type="EMBL" id="KAB0885672.1"/>
    </source>
</evidence>